<protein>
    <submittedName>
        <fullName evidence="1">Uncharacterized protein</fullName>
    </submittedName>
</protein>
<dbReference type="Proteomes" id="UP001231451">
    <property type="component" value="Unassembled WGS sequence"/>
</dbReference>
<gene>
    <name evidence="1" type="ORF">QUF16_00480</name>
</gene>
<evidence type="ECO:0000313" key="1">
    <source>
        <dbReference type="EMBL" id="MDM7452819.1"/>
    </source>
</evidence>
<proteinExistence type="predicted"/>
<reference evidence="1" key="1">
    <citation type="submission" date="2023-06" db="EMBL/GenBank/DDBJ databases">
        <title>Draft Genome Sequences of lactic acid bacteria strains isolated from fermented milk products.</title>
        <authorList>
            <person name="Elcheninov A.G."/>
            <person name="Klyukina A."/>
            <person name="Zayulina K.S."/>
            <person name="Gavirova L.A."/>
            <person name="Shcherbakova P.A."/>
            <person name="Shestakov A.I."/>
            <person name="Kublanov I.V."/>
            <person name="Kochetkova T.V."/>
        </authorList>
    </citation>
    <scope>NUCLEOTIDE SEQUENCE</scope>
    <source>
        <strain evidence="1">TOM.1374</strain>
    </source>
</reference>
<dbReference type="EMBL" id="JAUCBG010000001">
    <property type="protein sequence ID" value="MDM7452819.1"/>
    <property type="molecule type" value="Genomic_DNA"/>
</dbReference>
<evidence type="ECO:0000313" key="2">
    <source>
        <dbReference type="Proteomes" id="UP001231451"/>
    </source>
</evidence>
<sequence length="184" mass="21419">MVIDTETGQEFATVKDIAEVMQKSSKTVYRYLNTKEFKFLKSEFNEIRVNGIKKPVQGLPLPAFNRFCAYWESQNKIMEEDLDLWQYFRHYPASATDKPNHKSNSNHRIYNKLPLASINALASLLVEQQNEIIGLQSDIEKLKHSENWINPFGLPAIPPVQEYRYIPNLSPTIVFAYKQYDDKS</sequence>
<dbReference type="KEGG" id="lcz:LCAZH_1227"/>
<dbReference type="AlphaFoldDB" id="A0AAP4N2S3"/>
<name>A0AAP4N2S3_LACPA</name>
<accession>A0AAP4N2S3</accession>
<comment type="caution">
    <text evidence="1">The sequence shown here is derived from an EMBL/GenBank/DDBJ whole genome shotgun (WGS) entry which is preliminary data.</text>
</comment>
<organism evidence="1 2">
    <name type="scientific">Lacticaseibacillus paracasei</name>
    <name type="common">Lactobacillus paracasei</name>
    <dbReference type="NCBI Taxonomy" id="1597"/>
    <lineage>
        <taxon>Bacteria</taxon>
        <taxon>Bacillati</taxon>
        <taxon>Bacillota</taxon>
        <taxon>Bacilli</taxon>
        <taxon>Lactobacillales</taxon>
        <taxon>Lactobacillaceae</taxon>
        <taxon>Lacticaseibacillus</taxon>
    </lineage>
</organism>
<dbReference type="RefSeq" id="WP_013245675.1">
    <property type="nucleotide sequence ID" value="NC_014334.2"/>
</dbReference>